<reference evidence="4" key="1">
    <citation type="submission" date="2016-03" db="EMBL/GenBank/DDBJ databases">
        <authorList>
            <person name="Ploux O."/>
        </authorList>
    </citation>
    <scope>NUCLEOTIDE SEQUENCE [LARGE SCALE GENOMIC DNA]</scope>
    <source>
        <strain evidence="4">UK7</strain>
    </source>
</reference>
<evidence type="ECO:0000256" key="1">
    <source>
        <dbReference type="SAM" id="MobiDB-lite"/>
    </source>
</evidence>
<dbReference type="InParanoid" id="A0A1E1K0J2"/>
<dbReference type="EMBL" id="FJUW01000004">
    <property type="protein sequence ID" value="CZS91626.1"/>
    <property type="molecule type" value="Genomic_DNA"/>
</dbReference>
<feature type="compositionally biased region" description="Polar residues" evidence="1">
    <location>
        <begin position="510"/>
        <end position="523"/>
    </location>
</feature>
<organism evidence="3 4">
    <name type="scientific">Rhynchosporium graminicola</name>
    <dbReference type="NCBI Taxonomy" id="2792576"/>
    <lineage>
        <taxon>Eukaryota</taxon>
        <taxon>Fungi</taxon>
        <taxon>Dikarya</taxon>
        <taxon>Ascomycota</taxon>
        <taxon>Pezizomycotina</taxon>
        <taxon>Leotiomycetes</taxon>
        <taxon>Helotiales</taxon>
        <taxon>Ploettnerulaceae</taxon>
        <taxon>Rhynchosporium</taxon>
    </lineage>
</organism>
<feature type="compositionally biased region" description="Polar residues" evidence="1">
    <location>
        <begin position="315"/>
        <end position="324"/>
    </location>
</feature>
<feature type="region of interest" description="Disordered" evidence="1">
    <location>
        <begin position="281"/>
        <end position="324"/>
    </location>
</feature>
<proteinExistence type="predicted"/>
<dbReference type="Proteomes" id="UP000178129">
    <property type="component" value="Unassembled WGS sequence"/>
</dbReference>
<evidence type="ECO:0000313" key="3">
    <source>
        <dbReference type="EMBL" id="CZS91626.1"/>
    </source>
</evidence>
<evidence type="ECO:0000313" key="4">
    <source>
        <dbReference type="Proteomes" id="UP000178129"/>
    </source>
</evidence>
<keyword evidence="4" id="KW-1185">Reference proteome</keyword>
<keyword evidence="2" id="KW-0472">Membrane</keyword>
<gene>
    <name evidence="3" type="ORF">RCO7_06989</name>
</gene>
<feature type="region of interest" description="Disordered" evidence="1">
    <location>
        <begin position="431"/>
        <end position="532"/>
    </location>
</feature>
<feature type="compositionally biased region" description="Polar residues" evidence="1">
    <location>
        <begin position="454"/>
        <end position="465"/>
    </location>
</feature>
<evidence type="ECO:0000256" key="2">
    <source>
        <dbReference type="SAM" id="Phobius"/>
    </source>
</evidence>
<dbReference type="AlphaFoldDB" id="A0A1E1K0J2"/>
<comment type="caution">
    <text evidence="3">The sequence shown here is derived from an EMBL/GenBank/DDBJ whole genome shotgun (WGS) entry which is preliminary data.</text>
</comment>
<accession>A0A1E1K0J2</accession>
<protein>
    <submittedName>
        <fullName evidence="3">Uncharacterized protein</fullName>
    </submittedName>
</protein>
<keyword evidence="2" id="KW-1133">Transmembrane helix</keyword>
<keyword evidence="2" id="KW-0812">Transmembrane</keyword>
<feature type="transmembrane region" description="Helical" evidence="2">
    <location>
        <begin position="13"/>
        <end position="34"/>
    </location>
</feature>
<name>A0A1E1K0J2_9HELO</name>
<sequence length="633" mass="69041">MGGLGSLSVGVEFGIVFGCLIGAACIAGLTKLAWSKRKLRKNMTRAELETSLRSDQEKLVSWAVEGVDLFRGQTIEQGHFNEASRTRPSSPSPSYVLSPNTLVVDWKKSEKPAGQSASSSSNLLSRSLAPSCLNHTRRKPSPSGLQPPKVDTSLVDGICGSYLPLPSPRSSKSFSEILSMTGVFDEVDSPSWVSPLDVHYSRPSTPRVRPTSYLPKLQFLGEIEEIGQFIPSPSSSVRHTKSESSIVSAVTPLATPPPVLQLSRGAKSPVLSDFPLKPHYLPSRGSRGGARSLFPANDDQIQASPRRGAKKPQESPHSVSLNDLVPQTVSVGQFDFPQGMRDWSPSSFEQSPPKNAYWDPTSPAFPGPIHSNDGFSSPEPKIRDAAINIQHVPISRPSHLWKSSDETFELKRSHTSATSSVYGTSTSILDYNKGTTPSFDSRPRSRSTSATPKVDNQTRSASNLKIETDSSSSRSIIRSRDSVHHHCIITSAEPKTNSRSRDRNQMHCYPTSSYRSRSGSVQDRNIDSDHSRKSALWNSNEISHSPNSSVSSTSSRGIIYFDATIETPPVPQVFSVTSQPALPFPEQMSGKLKTVNETAQISVSDFYDAYYQRSVLGQRARAASLAAQRVRTS</sequence>